<dbReference type="Proteomes" id="UP000051883">
    <property type="component" value="Unassembled WGS sequence"/>
</dbReference>
<comment type="caution">
    <text evidence="1">The sequence shown here is derived from an EMBL/GenBank/DDBJ whole genome shotgun (WGS) entry which is preliminary data.</text>
</comment>
<name>A0ABR5P0Y5_9LACO</name>
<dbReference type="EMBL" id="AZDK01000007">
    <property type="protein sequence ID" value="KRK60150.1"/>
    <property type="molecule type" value="Genomic_DNA"/>
</dbReference>
<reference evidence="1 2" key="1">
    <citation type="journal article" date="2015" name="Genome Announc.">
        <title>Expanding the biotechnology potential of lactobacilli through comparative genomics of 213 strains and associated genera.</title>
        <authorList>
            <person name="Sun Z."/>
            <person name="Harris H.M."/>
            <person name="McCann A."/>
            <person name="Guo C."/>
            <person name="Argimon S."/>
            <person name="Zhang W."/>
            <person name="Yang X."/>
            <person name="Jeffery I.B."/>
            <person name="Cooney J.C."/>
            <person name="Kagawa T.F."/>
            <person name="Liu W."/>
            <person name="Song Y."/>
            <person name="Salvetti E."/>
            <person name="Wrobel A."/>
            <person name="Rasinkangas P."/>
            <person name="Parkhill J."/>
            <person name="Rea M.C."/>
            <person name="O'Sullivan O."/>
            <person name="Ritari J."/>
            <person name="Douillard F.P."/>
            <person name="Paul Ross R."/>
            <person name="Yang R."/>
            <person name="Briner A.E."/>
            <person name="Felis G.E."/>
            <person name="de Vos W.M."/>
            <person name="Barrangou R."/>
            <person name="Klaenhammer T.R."/>
            <person name="Caufield P.W."/>
            <person name="Cui Y."/>
            <person name="Zhang H."/>
            <person name="O'Toole P.W."/>
        </authorList>
    </citation>
    <scope>NUCLEOTIDE SEQUENCE [LARGE SCALE GENOMIC DNA]</scope>
    <source>
        <strain evidence="1 2">DSM 16041</strain>
    </source>
</reference>
<organism evidence="1 2">
    <name type="scientific">Limosilactobacillus antri DSM 16041</name>
    <dbReference type="NCBI Taxonomy" id="525309"/>
    <lineage>
        <taxon>Bacteria</taxon>
        <taxon>Bacillati</taxon>
        <taxon>Bacillota</taxon>
        <taxon>Bacilli</taxon>
        <taxon>Lactobacillales</taxon>
        <taxon>Lactobacillaceae</taxon>
        <taxon>Limosilactobacillus</taxon>
    </lineage>
</organism>
<evidence type="ECO:0000313" key="2">
    <source>
        <dbReference type="Proteomes" id="UP000051883"/>
    </source>
</evidence>
<protein>
    <submittedName>
        <fullName evidence="1">Uncharacterized protein</fullName>
    </submittedName>
</protein>
<keyword evidence="2" id="KW-1185">Reference proteome</keyword>
<sequence>MLGTFFIQILIGPSSPLSHFHFHDDKKIGVTMGVKHDENVIFFLKKETGGAHTLTKFKKQIYLLNNPNLKKKKPDIIMADDK</sequence>
<proteinExistence type="predicted"/>
<evidence type="ECO:0000313" key="1">
    <source>
        <dbReference type="EMBL" id="KRK60150.1"/>
    </source>
</evidence>
<accession>A0ABR5P0Y5</accession>
<gene>
    <name evidence="1" type="ORF">FC31_GL001937</name>
</gene>